<name>A0A371DAK9_9APHY</name>
<keyword evidence="3" id="KW-1185">Reference proteome</keyword>
<reference evidence="2 3" key="1">
    <citation type="journal article" date="2018" name="Biotechnol. Biofuels">
        <title>Integrative visual omics of the white-rot fungus Polyporus brumalis exposes the biotechnological potential of its oxidative enzymes for delignifying raw plant biomass.</title>
        <authorList>
            <person name="Miyauchi S."/>
            <person name="Rancon A."/>
            <person name="Drula E."/>
            <person name="Hage H."/>
            <person name="Chaduli D."/>
            <person name="Favel A."/>
            <person name="Grisel S."/>
            <person name="Henrissat B."/>
            <person name="Herpoel-Gimbert I."/>
            <person name="Ruiz-Duenas F.J."/>
            <person name="Chevret D."/>
            <person name="Hainaut M."/>
            <person name="Lin J."/>
            <person name="Wang M."/>
            <person name="Pangilinan J."/>
            <person name="Lipzen A."/>
            <person name="Lesage-Meessen L."/>
            <person name="Navarro D."/>
            <person name="Riley R."/>
            <person name="Grigoriev I.V."/>
            <person name="Zhou S."/>
            <person name="Raouche S."/>
            <person name="Rosso M.N."/>
        </authorList>
    </citation>
    <scope>NUCLEOTIDE SEQUENCE [LARGE SCALE GENOMIC DNA]</scope>
    <source>
        <strain evidence="2 3">BRFM 1820</strain>
    </source>
</reference>
<protein>
    <submittedName>
        <fullName evidence="2">Uncharacterized protein</fullName>
    </submittedName>
</protein>
<feature type="region of interest" description="Disordered" evidence="1">
    <location>
        <begin position="1"/>
        <end position="27"/>
    </location>
</feature>
<feature type="compositionally biased region" description="Low complexity" evidence="1">
    <location>
        <begin position="114"/>
        <end position="134"/>
    </location>
</feature>
<gene>
    <name evidence="2" type="ORF">OH76DRAFT_1482942</name>
</gene>
<evidence type="ECO:0000256" key="1">
    <source>
        <dbReference type="SAM" id="MobiDB-lite"/>
    </source>
</evidence>
<evidence type="ECO:0000313" key="2">
    <source>
        <dbReference type="EMBL" id="RDX49568.1"/>
    </source>
</evidence>
<proteinExistence type="predicted"/>
<dbReference type="AlphaFoldDB" id="A0A371DAK9"/>
<accession>A0A371DAK9</accession>
<evidence type="ECO:0000313" key="3">
    <source>
        <dbReference type="Proteomes" id="UP000256964"/>
    </source>
</evidence>
<feature type="compositionally biased region" description="Low complexity" evidence="1">
    <location>
        <begin position="146"/>
        <end position="160"/>
    </location>
</feature>
<organism evidence="2 3">
    <name type="scientific">Lentinus brumalis</name>
    <dbReference type="NCBI Taxonomy" id="2498619"/>
    <lineage>
        <taxon>Eukaryota</taxon>
        <taxon>Fungi</taxon>
        <taxon>Dikarya</taxon>
        <taxon>Basidiomycota</taxon>
        <taxon>Agaricomycotina</taxon>
        <taxon>Agaricomycetes</taxon>
        <taxon>Polyporales</taxon>
        <taxon>Polyporaceae</taxon>
        <taxon>Lentinus</taxon>
    </lineage>
</organism>
<sequence>MSSNPVDRTALAGQLTNNVTPPPEGRVLVASTPEEGEIHEHPPFLHPSALVVQPGITGGAAPSATGPATPPSVLPRGTHGLLGWAATRVATPAQSSPTARAIRDRRASRRNRRAPYASSSPAVSFPSASQSSTGRGRRGGNDENTPPYAGPANASAGGSPDLWNQVGSTPPVDAMRTPFRDALNTGGLAPIPEDYGDVPDELGAATVTDHENELPGKHPNPPRTVDNPADLRKRAWMGSPTAELGSKGFSKRVRAAFQNGREPRPELGDGALENPWALDGGNNSITHRFLFANVPPVATSTPILHAASTSMIPKLPLDDNFFLEN</sequence>
<dbReference type="EMBL" id="KZ857404">
    <property type="protein sequence ID" value="RDX49568.1"/>
    <property type="molecule type" value="Genomic_DNA"/>
</dbReference>
<dbReference type="Proteomes" id="UP000256964">
    <property type="component" value="Unassembled WGS sequence"/>
</dbReference>
<feature type="region of interest" description="Disordered" evidence="1">
    <location>
        <begin position="50"/>
        <end position="194"/>
    </location>
</feature>